<accession>A0A914BJV5</accession>
<dbReference type="AlphaFoldDB" id="A0A914BJV5"/>
<evidence type="ECO:0000313" key="2">
    <source>
        <dbReference type="EnsemblMetazoa" id="XP_038076384.1"/>
    </source>
</evidence>
<feature type="region of interest" description="Disordered" evidence="1">
    <location>
        <begin position="67"/>
        <end position="118"/>
    </location>
</feature>
<sequence length="567" mass="61968">MPVISPPSSAPTCRRYPLLIITCLLVNTPPAPGRATSYRAPYPDNPVHQPSLPQYYYPSPGAVWGEAVESPVGKPDSGRQKREWMYNGRPQPHQESDRSSFNPQNAAGETSNSSPFMFGKWTSRNSVSKIKAQAYLASPYDYDAGLQNTIRQYQDGGRGFRAMPPFQPPPSSSHLPDLSHPHFFNYSSPFGSIGQRPSRASATGAEGTNKKMKRDSDSADTSLGGYDREGGKAGRNSVSRTGDQAYAASAYGAAKQNHVKRVAETADLSLGGYNRGRQRGGRGKRYHSQGQVFNAMPPFQPPPSSSLLPDLFTPQVFNDSFSIIGQRPTRPSATRPRLPGDRGLHSDNRGPQGPGREGQQEPHRDSQGPFGQDPYGQQTGQTSDTPRDLPTQGSEDPNAQQEQIHPRDVVVKIDTPRLQLTYRAIAPPYFTFEGLLSQMATYLTPGFCVDLAVTQRDEHCDIISHMAALQTDRQQTWLIEIVDTGGKIIWMNQCMPDARLFIVPGLRIYFKFGTHSLFPGSAFAVSTPGATPVGTQESVQTGLPASDSGWVPHGSPLAPQRRTSENS</sequence>
<feature type="region of interest" description="Disordered" evidence="1">
    <location>
        <begin position="529"/>
        <end position="567"/>
    </location>
</feature>
<feature type="compositionally biased region" description="Low complexity" evidence="1">
    <location>
        <begin position="305"/>
        <end position="314"/>
    </location>
</feature>
<feature type="region of interest" description="Disordered" evidence="1">
    <location>
        <begin position="292"/>
        <end position="408"/>
    </location>
</feature>
<evidence type="ECO:0000313" key="3">
    <source>
        <dbReference type="Proteomes" id="UP000887568"/>
    </source>
</evidence>
<feature type="compositionally biased region" description="Polar residues" evidence="1">
    <location>
        <begin position="375"/>
        <end position="384"/>
    </location>
</feature>
<proteinExistence type="predicted"/>
<dbReference type="OMA" id="PYFTFEG"/>
<feature type="compositionally biased region" description="Polar residues" evidence="1">
    <location>
        <begin position="533"/>
        <end position="543"/>
    </location>
</feature>
<feature type="compositionally biased region" description="Polar residues" evidence="1">
    <location>
        <begin position="391"/>
        <end position="403"/>
    </location>
</feature>
<dbReference type="GeneID" id="119744509"/>
<dbReference type="OrthoDB" id="10533648at2759"/>
<keyword evidence="3" id="KW-1185">Reference proteome</keyword>
<evidence type="ECO:0000256" key="1">
    <source>
        <dbReference type="SAM" id="MobiDB-lite"/>
    </source>
</evidence>
<feature type="region of interest" description="Disordered" evidence="1">
    <location>
        <begin position="191"/>
        <end position="240"/>
    </location>
</feature>
<name>A0A914BJV5_PATMI</name>
<organism evidence="2 3">
    <name type="scientific">Patiria miniata</name>
    <name type="common">Bat star</name>
    <name type="synonym">Asterina miniata</name>
    <dbReference type="NCBI Taxonomy" id="46514"/>
    <lineage>
        <taxon>Eukaryota</taxon>
        <taxon>Metazoa</taxon>
        <taxon>Echinodermata</taxon>
        <taxon>Eleutherozoa</taxon>
        <taxon>Asterozoa</taxon>
        <taxon>Asteroidea</taxon>
        <taxon>Valvatacea</taxon>
        <taxon>Valvatida</taxon>
        <taxon>Asterinidae</taxon>
        <taxon>Patiria</taxon>
    </lineage>
</organism>
<reference evidence="2" key="1">
    <citation type="submission" date="2022-11" db="UniProtKB">
        <authorList>
            <consortium name="EnsemblMetazoa"/>
        </authorList>
    </citation>
    <scope>IDENTIFICATION</scope>
</reference>
<dbReference type="Proteomes" id="UP000887568">
    <property type="component" value="Unplaced"/>
</dbReference>
<dbReference type="RefSeq" id="XP_038076384.1">
    <property type="nucleotide sequence ID" value="XM_038220456.1"/>
</dbReference>
<feature type="compositionally biased region" description="Polar residues" evidence="1">
    <location>
        <begin position="99"/>
        <end position="115"/>
    </location>
</feature>
<dbReference type="EnsemblMetazoa" id="XM_038220456.1">
    <property type="protein sequence ID" value="XP_038076384.1"/>
    <property type="gene ID" value="LOC119744509"/>
</dbReference>
<feature type="compositionally biased region" description="Basic and acidic residues" evidence="1">
    <location>
        <begin position="338"/>
        <end position="348"/>
    </location>
</feature>
<protein>
    <submittedName>
        <fullName evidence="2">Uncharacterized protein</fullName>
    </submittedName>
</protein>